<evidence type="ECO:0000313" key="5">
    <source>
        <dbReference type="EMBL" id="EIE19992.1"/>
    </source>
</evidence>
<keyword evidence="6" id="KW-1185">Reference proteome</keyword>
<comment type="subcellular location">
    <subcellularLocation>
        <location evidence="1">Cytoplasm</location>
    </subcellularLocation>
</comment>
<name>I0YNM3_COCSC</name>
<evidence type="ECO:0000256" key="4">
    <source>
        <dbReference type="ARBA" id="ARBA00022664"/>
    </source>
</evidence>
<sequence>MQALGPAHLLDPREAQRLNLAVLKRIDSATEQVLASANHVALYDFDQDDSRWVRKDVEGSLFLIKRNVAPLYQIIILNKKSQQNYVEDVLGNFQFEKSRPYLLYRNRKDEVVGIWFYEEEEADKVEAVLVQVLASYPGSPSAPQQVRPMVVPPLPRAKCHSYLHQQHDPRRLLAGSLHAFERSDRSLAL</sequence>
<dbReference type="GO" id="GO:0008047">
    <property type="term" value="F:enzyme activator activity"/>
    <property type="evidence" value="ECO:0007669"/>
    <property type="project" value="InterPro"/>
</dbReference>
<accession>I0YNM3</accession>
<dbReference type="STRING" id="574566.I0YNM3"/>
<comment type="caution">
    <text evidence="5">The sequence shown here is derived from an EMBL/GenBank/DDBJ whole genome shotgun (WGS) entry which is preliminary data.</text>
</comment>
<keyword evidence="3" id="KW-0963">Cytoplasm</keyword>
<gene>
    <name evidence="5" type="ORF">COCSUDRAFT_19104</name>
</gene>
<dbReference type="PANTHER" id="PTHR16290">
    <property type="entry name" value="TRANSCRIPTION FACTOR SMIF DECAPPING ENZYME DCP1"/>
    <property type="match status" value="1"/>
</dbReference>
<dbReference type="KEGG" id="csl:COCSUDRAFT_19104"/>
<dbReference type="AlphaFoldDB" id="I0YNM3"/>
<proteinExistence type="inferred from homology"/>
<dbReference type="EMBL" id="AGSI01000017">
    <property type="protein sequence ID" value="EIE19992.1"/>
    <property type="molecule type" value="Genomic_DNA"/>
</dbReference>
<evidence type="ECO:0000256" key="3">
    <source>
        <dbReference type="ARBA" id="ARBA00022490"/>
    </source>
</evidence>
<evidence type="ECO:0000256" key="2">
    <source>
        <dbReference type="ARBA" id="ARBA00008778"/>
    </source>
</evidence>
<dbReference type="GO" id="GO:0006397">
    <property type="term" value="P:mRNA processing"/>
    <property type="evidence" value="ECO:0007669"/>
    <property type="project" value="UniProtKB-KW"/>
</dbReference>
<dbReference type="GeneID" id="17037966"/>
<dbReference type="InterPro" id="IPR011993">
    <property type="entry name" value="PH-like_dom_sf"/>
</dbReference>
<dbReference type="RefSeq" id="XP_005644536.1">
    <property type="nucleotide sequence ID" value="XM_005644479.1"/>
</dbReference>
<comment type="similarity">
    <text evidence="2">Belongs to the DCP1 family.</text>
</comment>
<evidence type="ECO:0000256" key="1">
    <source>
        <dbReference type="ARBA" id="ARBA00004496"/>
    </source>
</evidence>
<dbReference type="GO" id="GO:0031087">
    <property type="term" value="P:deadenylation-independent decapping of nuclear-transcribed mRNA"/>
    <property type="evidence" value="ECO:0007669"/>
    <property type="project" value="TreeGrafter"/>
</dbReference>
<dbReference type="GO" id="GO:0000932">
    <property type="term" value="C:P-body"/>
    <property type="evidence" value="ECO:0007669"/>
    <property type="project" value="TreeGrafter"/>
</dbReference>
<dbReference type="InterPro" id="IPR010334">
    <property type="entry name" value="Dcp1"/>
</dbReference>
<evidence type="ECO:0000313" key="6">
    <source>
        <dbReference type="Proteomes" id="UP000007264"/>
    </source>
</evidence>
<dbReference type="Proteomes" id="UP000007264">
    <property type="component" value="Unassembled WGS sequence"/>
</dbReference>
<dbReference type="GO" id="GO:0003729">
    <property type="term" value="F:mRNA binding"/>
    <property type="evidence" value="ECO:0007669"/>
    <property type="project" value="TreeGrafter"/>
</dbReference>
<dbReference type="Gene3D" id="2.30.29.30">
    <property type="entry name" value="Pleckstrin-homology domain (PH domain)/Phosphotyrosine-binding domain (PTB)"/>
    <property type="match status" value="1"/>
</dbReference>
<dbReference type="Pfam" id="PF06058">
    <property type="entry name" value="DCP1"/>
    <property type="match status" value="1"/>
</dbReference>
<dbReference type="PANTHER" id="PTHR16290:SF0">
    <property type="entry name" value="DECAPPING PROTEIN 1, ISOFORM A"/>
    <property type="match status" value="1"/>
</dbReference>
<dbReference type="eggNOG" id="KOG2868">
    <property type="taxonomic scope" value="Eukaryota"/>
</dbReference>
<dbReference type="OrthoDB" id="440673at2759"/>
<keyword evidence="4" id="KW-0507">mRNA processing</keyword>
<dbReference type="GO" id="GO:0000290">
    <property type="term" value="P:deadenylation-dependent decapping of nuclear-transcribed mRNA"/>
    <property type="evidence" value="ECO:0007669"/>
    <property type="project" value="InterPro"/>
</dbReference>
<dbReference type="CDD" id="cd13182">
    <property type="entry name" value="EVH1-like_Dcp1"/>
    <property type="match status" value="1"/>
</dbReference>
<organism evidence="5 6">
    <name type="scientific">Coccomyxa subellipsoidea (strain C-169)</name>
    <name type="common">Green microalga</name>
    <dbReference type="NCBI Taxonomy" id="574566"/>
    <lineage>
        <taxon>Eukaryota</taxon>
        <taxon>Viridiplantae</taxon>
        <taxon>Chlorophyta</taxon>
        <taxon>core chlorophytes</taxon>
        <taxon>Trebouxiophyceae</taxon>
        <taxon>Trebouxiophyceae incertae sedis</taxon>
        <taxon>Coccomyxaceae</taxon>
        <taxon>Coccomyxa</taxon>
        <taxon>Coccomyxa subellipsoidea</taxon>
    </lineage>
</organism>
<reference evidence="5 6" key="1">
    <citation type="journal article" date="2012" name="Genome Biol.">
        <title>The genome of the polar eukaryotic microalga coccomyxa subellipsoidea reveals traits of cold adaptation.</title>
        <authorList>
            <person name="Blanc G."/>
            <person name="Agarkova I."/>
            <person name="Grimwood J."/>
            <person name="Kuo A."/>
            <person name="Brueggeman A."/>
            <person name="Dunigan D."/>
            <person name="Gurnon J."/>
            <person name="Ladunga I."/>
            <person name="Lindquist E."/>
            <person name="Lucas S."/>
            <person name="Pangilinan J."/>
            <person name="Proschold T."/>
            <person name="Salamov A."/>
            <person name="Schmutz J."/>
            <person name="Weeks D."/>
            <person name="Yamada T."/>
            <person name="Claverie J.M."/>
            <person name="Grigoriev I."/>
            <person name="Van Etten J."/>
            <person name="Lomsadze A."/>
            <person name="Borodovsky M."/>
        </authorList>
    </citation>
    <scope>NUCLEOTIDE SEQUENCE [LARGE SCALE GENOMIC DNA]</scope>
    <source>
        <strain evidence="5 6">C-169</strain>
    </source>
</reference>
<protein>
    <submittedName>
        <fullName evidence="5">DCP1-domain-containing protein</fullName>
    </submittedName>
</protein>
<dbReference type="SUPFAM" id="SSF50729">
    <property type="entry name" value="PH domain-like"/>
    <property type="match status" value="1"/>
</dbReference>